<gene>
    <name evidence="1" type="ORF">L6164_020402</name>
</gene>
<comment type="caution">
    <text evidence="1">The sequence shown here is derived from an EMBL/GenBank/DDBJ whole genome shotgun (WGS) entry which is preliminary data.</text>
</comment>
<name>A0ACB9MV06_BAUVA</name>
<evidence type="ECO:0000313" key="2">
    <source>
        <dbReference type="Proteomes" id="UP000828941"/>
    </source>
</evidence>
<dbReference type="EMBL" id="CM039433">
    <property type="protein sequence ID" value="KAI4328002.1"/>
    <property type="molecule type" value="Genomic_DNA"/>
</dbReference>
<evidence type="ECO:0000313" key="1">
    <source>
        <dbReference type="EMBL" id="KAI4328002.1"/>
    </source>
</evidence>
<protein>
    <submittedName>
        <fullName evidence="1">Uncharacterized protein</fullName>
    </submittedName>
</protein>
<organism evidence="1 2">
    <name type="scientific">Bauhinia variegata</name>
    <name type="common">Purple orchid tree</name>
    <name type="synonym">Phanera variegata</name>
    <dbReference type="NCBI Taxonomy" id="167791"/>
    <lineage>
        <taxon>Eukaryota</taxon>
        <taxon>Viridiplantae</taxon>
        <taxon>Streptophyta</taxon>
        <taxon>Embryophyta</taxon>
        <taxon>Tracheophyta</taxon>
        <taxon>Spermatophyta</taxon>
        <taxon>Magnoliopsida</taxon>
        <taxon>eudicotyledons</taxon>
        <taxon>Gunneridae</taxon>
        <taxon>Pentapetalae</taxon>
        <taxon>rosids</taxon>
        <taxon>fabids</taxon>
        <taxon>Fabales</taxon>
        <taxon>Fabaceae</taxon>
        <taxon>Cercidoideae</taxon>
        <taxon>Cercideae</taxon>
        <taxon>Bauhiniinae</taxon>
        <taxon>Bauhinia</taxon>
    </lineage>
</organism>
<sequence length="709" mass="78538">MRTLCELEAAGEPKIEFQCGWFLLHMLLFGVHRLSISHCLSFTAPFSPSFSTLLLLVFAFTTSFGTPKCYFGMGSATEMPHPGSPKVAIASDAITFKTAVDVIEDSENEPSTPKFGQPQKEVATVAVGDRGNVDSPRTPKHVNATKGAIDTSTPFHSVKAALSKFDGSIDWKARHRTQSMERRKLLEILGKAEETPDQKKQSKAVESDLDKTTKLLVELKDNLERAQREESQVKQQSESARLKVEQMEQEIANEASLLAKAQLEVDEVWLRESESRLESMNEELEALHAEYASLVTERDLAVRKAEEDAAASEEVEQSVEDDLKSLNQQASSVKDLKSKLDAASYLLLKLKADFPAYMESNLKQEGDEERRKALEEVKLNTEKATAEVNCLKEAAMSLKAELEHEKSILTTIRQRKGMAPNAVASVEAEPDKARSEIALVQMEKETTEKMIELPEKLQQAAQEAEQAKSFAQAANIELSKAKEEAEQAKAGASTIETRLLAAQKEADAAMVSEKLATEGTKALQGNELATNNNDSDSSSMVTLLMDEYLKLSKQAQEAEEHANIRIAAANSQIEAAKESELRSLEKLEDLEKELAARQESLKVATEKAEKAKEGKLGVEQELRKWRDEQKQQRKAEELNQVMVSQNKSFDKTRASAIPGDGLTKEMAKSSSLTSQTGATQEAKTKKKKKKSFFRGIAMFLAKRKTHPSK</sequence>
<dbReference type="Proteomes" id="UP000828941">
    <property type="component" value="Chromosome 8"/>
</dbReference>
<reference evidence="1 2" key="1">
    <citation type="journal article" date="2022" name="DNA Res.">
        <title>Chromosomal-level genome assembly of the orchid tree Bauhinia variegata (Leguminosae; Cercidoideae) supports the allotetraploid origin hypothesis of Bauhinia.</title>
        <authorList>
            <person name="Zhong Y."/>
            <person name="Chen Y."/>
            <person name="Zheng D."/>
            <person name="Pang J."/>
            <person name="Liu Y."/>
            <person name="Luo S."/>
            <person name="Meng S."/>
            <person name="Qian L."/>
            <person name="Wei D."/>
            <person name="Dai S."/>
            <person name="Zhou R."/>
        </authorList>
    </citation>
    <scope>NUCLEOTIDE SEQUENCE [LARGE SCALE GENOMIC DNA]</scope>
    <source>
        <strain evidence="1">BV-YZ2020</strain>
    </source>
</reference>
<keyword evidence="2" id="KW-1185">Reference proteome</keyword>
<proteinExistence type="predicted"/>
<accession>A0ACB9MV06</accession>